<dbReference type="CDD" id="cd06502">
    <property type="entry name" value="TA_like"/>
    <property type="match status" value="1"/>
</dbReference>
<dbReference type="SUPFAM" id="SSF53383">
    <property type="entry name" value="PLP-dependent transferases"/>
    <property type="match status" value="1"/>
</dbReference>
<evidence type="ECO:0000256" key="3">
    <source>
        <dbReference type="ARBA" id="ARBA00022898"/>
    </source>
</evidence>
<dbReference type="InterPro" id="IPR015422">
    <property type="entry name" value="PyrdxlP-dep_Trfase_small"/>
</dbReference>
<evidence type="ECO:0000259" key="4">
    <source>
        <dbReference type="Pfam" id="PF01212"/>
    </source>
</evidence>
<dbReference type="GO" id="GO:0006520">
    <property type="term" value="P:amino acid metabolic process"/>
    <property type="evidence" value="ECO:0007669"/>
    <property type="project" value="InterPro"/>
</dbReference>
<dbReference type="InterPro" id="IPR015424">
    <property type="entry name" value="PyrdxlP-dep_Trfase"/>
</dbReference>
<protein>
    <submittedName>
        <fullName evidence="5">Low specificity L-threonine aldolase</fullName>
    </submittedName>
</protein>
<dbReference type="AlphaFoldDB" id="A0A9X9T7Z8"/>
<dbReference type="PANTHER" id="PTHR48097">
    <property type="entry name" value="L-THREONINE ALDOLASE-RELATED"/>
    <property type="match status" value="1"/>
</dbReference>
<dbReference type="GO" id="GO:0016829">
    <property type="term" value="F:lyase activity"/>
    <property type="evidence" value="ECO:0007669"/>
    <property type="project" value="InterPro"/>
</dbReference>
<dbReference type="Proteomes" id="UP001163096">
    <property type="component" value="Chromosome"/>
</dbReference>
<reference evidence="5" key="1">
    <citation type="submission" date="2022-11" db="EMBL/GenBank/DDBJ databases">
        <title>Complete genome sequence of Methanogenium organophilum DSM 3596.</title>
        <authorList>
            <person name="Chen S.-C."/>
            <person name="Lai S.-J."/>
            <person name="You Y.-T."/>
        </authorList>
    </citation>
    <scope>NUCLEOTIDE SEQUENCE</scope>
    <source>
        <strain evidence="5">DSM 3596</strain>
    </source>
</reference>
<dbReference type="PANTHER" id="PTHR48097:SF5">
    <property type="entry name" value="LOW SPECIFICITY L-THREONINE ALDOLASE"/>
    <property type="match status" value="1"/>
</dbReference>
<evidence type="ECO:0000313" key="6">
    <source>
        <dbReference type="Proteomes" id="UP001163096"/>
    </source>
</evidence>
<dbReference type="InterPro" id="IPR001597">
    <property type="entry name" value="ArAA_b-elim_lyase/Thr_aldolase"/>
</dbReference>
<evidence type="ECO:0000313" key="5">
    <source>
        <dbReference type="EMBL" id="WAI00627.1"/>
    </source>
</evidence>
<comment type="similarity">
    <text evidence="2">Belongs to the threonine aldolase family.</text>
</comment>
<organism evidence="5 6">
    <name type="scientific">Methanogenium organophilum</name>
    <dbReference type="NCBI Taxonomy" id="2199"/>
    <lineage>
        <taxon>Archaea</taxon>
        <taxon>Methanobacteriati</taxon>
        <taxon>Methanobacteriota</taxon>
        <taxon>Stenosarchaea group</taxon>
        <taxon>Methanomicrobia</taxon>
        <taxon>Methanomicrobiales</taxon>
        <taxon>Methanomicrobiaceae</taxon>
        <taxon>Methanogenium</taxon>
    </lineage>
</organism>
<sequence length="359" mass="38717">MTQSDSKYRIYPTSFASDNNTGVHPAIIEAIVAANVGDTIAYGDDPYTERAVDVFRQHFGKDVEPFFVMNGTGANVTALAAITRPFEAVVCTDCAHINVDECGAPERVAGCKLLPVSAPDGKLKPADIESHLFGRGDEHNAQPRVVSLTQATETGTVYTPEEVRAIADTAHAHGMLVHMDGARICNAGAALGTSLREITHDAGVDVLSFGGTKNGLMLGEAVIFFNSDLAADYRYYRKQATQLASKMRFIAVQFTALLEGNLWLENALHANRMAALLAESVREIPGVEIVQPVESNAVFAAVPKTAISSIMEHSYFYLTGSDTRAPVARWMTSWKTTEEDVHVFATALTAAVRHAGKTE</sequence>
<dbReference type="Gene3D" id="3.40.640.10">
    <property type="entry name" value="Type I PLP-dependent aspartate aminotransferase-like (Major domain)"/>
    <property type="match status" value="1"/>
</dbReference>
<dbReference type="GeneID" id="76835306"/>
<dbReference type="Gene3D" id="3.90.1150.10">
    <property type="entry name" value="Aspartate Aminotransferase, domain 1"/>
    <property type="match status" value="1"/>
</dbReference>
<dbReference type="KEGG" id="mou:OU421_09350"/>
<evidence type="ECO:0000256" key="2">
    <source>
        <dbReference type="ARBA" id="ARBA00006966"/>
    </source>
</evidence>
<gene>
    <name evidence="5" type="ORF">OU421_09350</name>
</gene>
<dbReference type="Pfam" id="PF01212">
    <property type="entry name" value="Beta_elim_lyase"/>
    <property type="match status" value="1"/>
</dbReference>
<keyword evidence="6" id="KW-1185">Reference proteome</keyword>
<accession>A0A9X9T7Z8</accession>
<feature type="domain" description="Aromatic amino acid beta-eliminating lyase/threonine aldolase" evidence="4">
    <location>
        <begin position="15"/>
        <end position="302"/>
    </location>
</feature>
<dbReference type="RefSeq" id="WP_268185831.1">
    <property type="nucleotide sequence ID" value="NZ_CP113361.1"/>
</dbReference>
<dbReference type="InterPro" id="IPR015421">
    <property type="entry name" value="PyrdxlP-dep_Trfase_major"/>
</dbReference>
<dbReference type="EMBL" id="CP113361">
    <property type="protein sequence ID" value="WAI00627.1"/>
    <property type="molecule type" value="Genomic_DNA"/>
</dbReference>
<comment type="cofactor">
    <cofactor evidence="1">
        <name>pyridoxal 5'-phosphate</name>
        <dbReference type="ChEBI" id="CHEBI:597326"/>
    </cofactor>
</comment>
<name>A0A9X9T7Z8_METOG</name>
<keyword evidence="3" id="KW-0663">Pyridoxal phosphate</keyword>
<proteinExistence type="inferred from homology"/>
<evidence type="ECO:0000256" key="1">
    <source>
        <dbReference type="ARBA" id="ARBA00001933"/>
    </source>
</evidence>